<evidence type="ECO:0000259" key="11">
    <source>
        <dbReference type="Pfam" id="PF00593"/>
    </source>
</evidence>
<evidence type="ECO:0000256" key="4">
    <source>
        <dbReference type="ARBA" id="ARBA00022692"/>
    </source>
</evidence>
<dbReference type="InterPro" id="IPR018247">
    <property type="entry name" value="EF_Hand_1_Ca_BS"/>
</dbReference>
<dbReference type="Gene3D" id="2.40.170.20">
    <property type="entry name" value="TonB-dependent receptor, beta-barrel domain"/>
    <property type="match status" value="1"/>
</dbReference>
<keyword evidence="2" id="KW-0813">Transport</keyword>
<evidence type="ECO:0000313" key="12">
    <source>
        <dbReference type="EMBL" id="NIR76188.1"/>
    </source>
</evidence>
<evidence type="ECO:0000256" key="10">
    <source>
        <dbReference type="SAM" id="SignalP"/>
    </source>
</evidence>
<dbReference type="PROSITE" id="PS00018">
    <property type="entry name" value="EF_HAND_1"/>
    <property type="match status" value="1"/>
</dbReference>
<dbReference type="InterPro" id="IPR000531">
    <property type="entry name" value="Beta-barrel_TonB"/>
</dbReference>
<dbReference type="InterPro" id="IPR013784">
    <property type="entry name" value="Carb-bd-like_fold"/>
</dbReference>
<sequence length="964" mass="105135">MAVCTDPAPFHCIRRLLQALAVCPSLLALAATAATAQATGRVIGRVLDADTREPVVAAEVRIENTDLTTLTTERGDFILSSVPIGEHRLKVERIGYRPVVLNVLVRAARATRLNVELPTAPVEVEGIGVEVERVRLIEPDVIESHQVLRGEELRELPVDDVEEAVELTTGVSEGRFRGGRVGQEVYRIDGLEVKNQAEAATTGTGLELAPSAVAEIDVVVGGFGADNGAALSGVVNYVTRRGNPERWDGRVQLLGDHLAPDSYAWGFTELSASAGGPLRFMGEGTTLFADLLFQGLIDADPRARGLTCLRPEDGDAQLAETIARLRDTPSAAHLYCPYTSERIPHQRGDKTIGFLRLDQQLGSNVELMASFLYNRRQLELYTPEFKYNLEHQLGQRTEGFLANLTLDWSAQHEGRIYNLIGRAALVRLDRYLGVLDPSTFSERSRVAGFGLSNFRFLGEDFTRSPIEEQLESGAAVPGYAIPGGTVGSPFGPAAEGIFFTEGTPGIANWNRTDYLATDLTGSLLSAEGHALRAGLNGRFYRVESYERALGYLTGNLPSFARFYPTTIAGYAEASLLAAHDVTLELGLRIESFQSGISFREDRANLLSPIVDAEWHTEVMPRLGMAVPVPGTFGRLMFRFNYGLVAQAPDFRFFLDTTLGDSLRANIRRQGNPNLAFERGTSWEVGADMLVTDRLSVGATGYLKQLHNLVTSSLTFSGFAENQFTTGDFGTVQGLALTVRGRWGWIDLRAGYTLQSAKGVTSSAFEDPGEGLTERRLEFPLAFDSRHQFDLTALAGRAAGVETRWSVSVTGAARSGYPLNRTFTSIEEGVEPEVGERLPWIGTLNLRTSWQFGELPLCGGCTWRAVFDGRNLLNRDNIIALRRDTGTLAPPTAELEAIADEIPFDFQPIPLESPNYSANVDLDGSGLITADEMRTGRLAAALDRNDPSLFFGSGSAMRLGIEVRF</sequence>
<comment type="caution">
    <text evidence="12">The sequence shown here is derived from an EMBL/GenBank/DDBJ whole genome shotgun (WGS) entry which is preliminary data.</text>
</comment>
<keyword evidence="7" id="KW-0472">Membrane</keyword>
<evidence type="ECO:0000256" key="5">
    <source>
        <dbReference type="ARBA" id="ARBA00022729"/>
    </source>
</evidence>
<keyword evidence="5 10" id="KW-0732">Signal</keyword>
<dbReference type="InterPro" id="IPR039426">
    <property type="entry name" value="TonB-dep_rcpt-like"/>
</dbReference>
<feature type="domain" description="TonB-dependent receptor-like beta-barrel" evidence="11">
    <location>
        <begin position="503"/>
        <end position="871"/>
    </location>
</feature>
<dbReference type="GO" id="GO:0044718">
    <property type="term" value="P:siderophore transmembrane transport"/>
    <property type="evidence" value="ECO:0007669"/>
    <property type="project" value="TreeGrafter"/>
</dbReference>
<dbReference type="Pfam" id="PF13620">
    <property type="entry name" value="CarboxypepD_reg"/>
    <property type="match status" value="1"/>
</dbReference>
<feature type="chain" id="PRO_5041939580" evidence="10">
    <location>
        <begin position="31"/>
        <end position="964"/>
    </location>
</feature>
<keyword evidence="3" id="KW-1134">Transmembrane beta strand</keyword>
<proteinExistence type="predicted"/>
<evidence type="ECO:0000256" key="3">
    <source>
        <dbReference type="ARBA" id="ARBA00022452"/>
    </source>
</evidence>
<evidence type="ECO:0000313" key="13">
    <source>
        <dbReference type="Proteomes" id="UP000702544"/>
    </source>
</evidence>
<protein>
    <submittedName>
        <fullName evidence="12">TonB-dependent receptor</fullName>
    </submittedName>
</protein>
<dbReference type="AlphaFoldDB" id="A0AAE5CCN0"/>
<name>A0AAE5CCN0_9BACT</name>
<keyword evidence="8 12" id="KW-0675">Receptor</keyword>
<evidence type="ECO:0000256" key="2">
    <source>
        <dbReference type="ARBA" id="ARBA00022448"/>
    </source>
</evidence>
<feature type="signal peptide" evidence="10">
    <location>
        <begin position="1"/>
        <end position="30"/>
    </location>
</feature>
<dbReference type="PANTHER" id="PTHR30069:SF29">
    <property type="entry name" value="HEMOGLOBIN AND HEMOGLOBIN-HAPTOGLOBIN-BINDING PROTEIN 1-RELATED"/>
    <property type="match status" value="1"/>
</dbReference>
<keyword evidence="6" id="KW-0798">TonB box</keyword>
<keyword evidence="9" id="KW-0998">Cell outer membrane</keyword>
<keyword evidence="4" id="KW-0812">Transmembrane</keyword>
<dbReference type="InterPro" id="IPR036942">
    <property type="entry name" value="Beta-barrel_TonB_sf"/>
</dbReference>
<evidence type="ECO:0000256" key="6">
    <source>
        <dbReference type="ARBA" id="ARBA00023077"/>
    </source>
</evidence>
<accession>A0AAE5CCN0</accession>
<dbReference type="InterPro" id="IPR037066">
    <property type="entry name" value="Plug_dom_sf"/>
</dbReference>
<dbReference type="Pfam" id="PF00593">
    <property type="entry name" value="TonB_dep_Rec_b-barrel"/>
    <property type="match status" value="1"/>
</dbReference>
<gene>
    <name evidence="12" type="ORF">GWO12_13920</name>
</gene>
<organism evidence="12 13">
    <name type="scientific">Candidatus Kutchimonas denitrificans</name>
    <dbReference type="NCBI Taxonomy" id="3056748"/>
    <lineage>
        <taxon>Bacteria</taxon>
        <taxon>Pseudomonadati</taxon>
        <taxon>Gemmatimonadota</taxon>
        <taxon>Gemmatimonadia</taxon>
        <taxon>Candidatus Palauibacterales</taxon>
        <taxon>Candidatus Palauibacteraceae</taxon>
        <taxon>Candidatus Kutchimonas</taxon>
    </lineage>
</organism>
<reference evidence="12 13" key="1">
    <citation type="submission" date="2020-01" db="EMBL/GenBank/DDBJ databases">
        <title>Genomes assembled from Gulf of Kutch pelagic sediment metagenomes.</title>
        <authorList>
            <person name="Chandrashekar M."/>
            <person name="Mahajan M.S."/>
            <person name="Dave K.J."/>
            <person name="Vatsa P."/>
            <person name="Nathani N.M."/>
        </authorList>
    </citation>
    <scope>NUCLEOTIDE SEQUENCE [LARGE SCALE GENOMIC DNA]</scope>
    <source>
        <strain evidence="12">KS3-K002</strain>
    </source>
</reference>
<dbReference type="GO" id="GO:0030246">
    <property type="term" value="F:carbohydrate binding"/>
    <property type="evidence" value="ECO:0007669"/>
    <property type="project" value="InterPro"/>
</dbReference>
<dbReference type="Proteomes" id="UP000702544">
    <property type="component" value="Unassembled WGS sequence"/>
</dbReference>
<dbReference type="GO" id="GO:0015344">
    <property type="term" value="F:siderophore uptake transmembrane transporter activity"/>
    <property type="evidence" value="ECO:0007669"/>
    <property type="project" value="TreeGrafter"/>
</dbReference>
<dbReference type="SUPFAM" id="SSF49452">
    <property type="entry name" value="Starch-binding domain-like"/>
    <property type="match status" value="1"/>
</dbReference>
<dbReference type="PANTHER" id="PTHR30069">
    <property type="entry name" value="TONB-DEPENDENT OUTER MEMBRANE RECEPTOR"/>
    <property type="match status" value="1"/>
</dbReference>
<dbReference type="Gene3D" id="2.170.130.10">
    <property type="entry name" value="TonB-dependent receptor, plug domain"/>
    <property type="match status" value="1"/>
</dbReference>
<dbReference type="SUPFAM" id="SSF56935">
    <property type="entry name" value="Porins"/>
    <property type="match status" value="1"/>
</dbReference>
<dbReference type="Gene3D" id="2.60.40.1120">
    <property type="entry name" value="Carboxypeptidase-like, regulatory domain"/>
    <property type="match status" value="1"/>
</dbReference>
<dbReference type="EMBL" id="JAACAK010000114">
    <property type="protein sequence ID" value="NIR76188.1"/>
    <property type="molecule type" value="Genomic_DNA"/>
</dbReference>
<evidence type="ECO:0000256" key="1">
    <source>
        <dbReference type="ARBA" id="ARBA00004571"/>
    </source>
</evidence>
<comment type="subcellular location">
    <subcellularLocation>
        <location evidence="1">Cell outer membrane</location>
        <topology evidence="1">Multi-pass membrane protein</topology>
    </subcellularLocation>
</comment>
<evidence type="ECO:0000256" key="7">
    <source>
        <dbReference type="ARBA" id="ARBA00023136"/>
    </source>
</evidence>
<dbReference type="GO" id="GO:0009279">
    <property type="term" value="C:cell outer membrane"/>
    <property type="evidence" value="ECO:0007669"/>
    <property type="project" value="UniProtKB-SubCell"/>
</dbReference>
<evidence type="ECO:0000256" key="8">
    <source>
        <dbReference type="ARBA" id="ARBA00023170"/>
    </source>
</evidence>
<evidence type="ECO:0000256" key="9">
    <source>
        <dbReference type="ARBA" id="ARBA00023237"/>
    </source>
</evidence>